<evidence type="ECO:0008006" key="4">
    <source>
        <dbReference type="Google" id="ProtNLM"/>
    </source>
</evidence>
<organism evidence="2 3">
    <name type="scientific">Nonomuraea guangzhouensis</name>
    <dbReference type="NCBI Taxonomy" id="1291555"/>
    <lineage>
        <taxon>Bacteria</taxon>
        <taxon>Bacillati</taxon>
        <taxon>Actinomycetota</taxon>
        <taxon>Actinomycetes</taxon>
        <taxon>Streptosporangiales</taxon>
        <taxon>Streptosporangiaceae</taxon>
        <taxon>Nonomuraea</taxon>
    </lineage>
</organism>
<name>A0ABW4GKY6_9ACTN</name>
<evidence type="ECO:0000313" key="3">
    <source>
        <dbReference type="Proteomes" id="UP001597097"/>
    </source>
</evidence>
<comment type="caution">
    <text evidence="2">The sequence shown here is derived from an EMBL/GenBank/DDBJ whole genome shotgun (WGS) entry which is preliminary data.</text>
</comment>
<gene>
    <name evidence="2" type="ORF">ACFSJ0_38695</name>
</gene>
<accession>A0ABW4GKY6</accession>
<keyword evidence="1" id="KW-0732">Signal</keyword>
<reference evidence="3" key="1">
    <citation type="journal article" date="2019" name="Int. J. Syst. Evol. Microbiol.">
        <title>The Global Catalogue of Microorganisms (GCM) 10K type strain sequencing project: providing services to taxonomists for standard genome sequencing and annotation.</title>
        <authorList>
            <consortium name="The Broad Institute Genomics Platform"/>
            <consortium name="The Broad Institute Genome Sequencing Center for Infectious Disease"/>
            <person name="Wu L."/>
            <person name="Ma J."/>
        </authorList>
    </citation>
    <scope>NUCLEOTIDE SEQUENCE [LARGE SCALE GENOMIC DNA]</scope>
    <source>
        <strain evidence="3">CGMCC 1.15399</strain>
    </source>
</reference>
<protein>
    <recommendedName>
        <fullName evidence="4">M23 family metallopeptidase</fullName>
    </recommendedName>
</protein>
<evidence type="ECO:0000313" key="2">
    <source>
        <dbReference type="EMBL" id="MFD1543034.1"/>
    </source>
</evidence>
<feature type="chain" id="PRO_5046243744" description="M23 family metallopeptidase" evidence="1">
    <location>
        <begin position="28"/>
        <end position="175"/>
    </location>
</feature>
<dbReference type="Proteomes" id="UP001597097">
    <property type="component" value="Unassembled WGS sequence"/>
</dbReference>
<proteinExistence type="predicted"/>
<sequence>MNQPMRTLLAGAAAAAVVLTAGTAANAATTDIPKFKAPKVFGTTFQPDPKHDFTKHISSRHDGILRGLITHLSGSTAEYTPVKWKKGTMTEGQFVTPPQGVVSAYSSRIAKNVVFLSAFGCKVAEGDLTVGKKDALGNKSCSRSILLKRHKRAAHPSLITVYKGEIVKVQEIYTP</sequence>
<dbReference type="RefSeq" id="WP_246650771.1">
    <property type="nucleotide sequence ID" value="NZ_JAHKRM010000004.1"/>
</dbReference>
<keyword evidence="3" id="KW-1185">Reference proteome</keyword>
<feature type="signal peptide" evidence="1">
    <location>
        <begin position="1"/>
        <end position="27"/>
    </location>
</feature>
<evidence type="ECO:0000256" key="1">
    <source>
        <dbReference type="SAM" id="SignalP"/>
    </source>
</evidence>
<dbReference type="EMBL" id="JBHUCM010000035">
    <property type="protein sequence ID" value="MFD1543034.1"/>
    <property type="molecule type" value="Genomic_DNA"/>
</dbReference>